<protein>
    <submittedName>
        <fullName evidence="3">Trypsin</fullName>
    </submittedName>
</protein>
<feature type="chain" id="PRO_5012086456" evidence="1">
    <location>
        <begin position="22"/>
        <end position="247"/>
    </location>
</feature>
<dbReference type="SUPFAM" id="SSF50494">
    <property type="entry name" value="Trypsin-like serine proteases"/>
    <property type="match status" value="1"/>
</dbReference>
<dbReference type="InterPro" id="IPR043504">
    <property type="entry name" value="Peptidase_S1_PA_chymotrypsin"/>
</dbReference>
<dbReference type="AlphaFoldDB" id="A0A285ZP66"/>
<gene>
    <name evidence="3" type="ORF">SAMN06297358_0158</name>
</gene>
<dbReference type="GO" id="GO:0004252">
    <property type="term" value="F:serine-type endopeptidase activity"/>
    <property type="evidence" value="ECO:0007669"/>
    <property type="project" value="InterPro"/>
</dbReference>
<reference evidence="4" key="1">
    <citation type="submission" date="2017-09" db="EMBL/GenBank/DDBJ databases">
        <authorList>
            <person name="Varghese N."/>
            <person name="Submissions S."/>
        </authorList>
    </citation>
    <scope>NUCLEOTIDE SEQUENCE [LARGE SCALE GENOMIC DNA]</scope>
    <source>
        <strain evidence="4">CGMCC 1.12803</strain>
    </source>
</reference>
<dbReference type="GO" id="GO:0006508">
    <property type="term" value="P:proteolysis"/>
    <property type="evidence" value="ECO:0007669"/>
    <property type="project" value="InterPro"/>
</dbReference>
<accession>A0A285ZP66</accession>
<name>A0A285ZP66_9SPHI</name>
<proteinExistence type="predicted"/>
<evidence type="ECO:0000313" key="4">
    <source>
        <dbReference type="Proteomes" id="UP000219281"/>
    </source>
</evidence>
<dbReference type="InterPro" id="IPR001254">
    <property type="entry name" value="Trypsin_dom"/>
</dbReference>
<dbReference type="RefSeq" id="WP_171047793.1">
    <property type="nucleotide sequence ID" value="NZ_SSBV01000001.1"/>
</dbReference>
<dbReference type="Pfam" id="PF00089">
    <property type="entry name" value="Trypsin"/>
    <property type="match status" value="1"/>
</dbReference>
<dbReference type="Gene3D" id="2.40.10.10">
    <property type="entry name" value="Trypsin-like serine proteases"/>
    <property type="match status" value="2"/>
</dbReference>
<dbReference type="EMBL" id="OCMT01000001">
    <property type="protein sequence ID" value="SOD11453.1"/>
    <property type="molecule type" value="Genomic_DNA"/>
</dbReference>
<keyword evidence="1" id="KW-0732">Signal</keyword>
<evidence type="ECO:0000259" key="2">
    <source>
        <dbReference type="Pfam" id="PF00089"/>
    </source>
</evidence>
<feature type="signal peptide" evidence="1">
    <location>
        <begin position="1"/>
        <end position="21"/>
    </location>
</feature>
<feature type="domain" description="Peptidase S1" evidence="2">
    <location>
        <begin position="51"/>
        <end position="224"/>
    </location>
</feature>
<evidence type="ECO:0000256" key="1">
    <source>
        <dbReference type="SAM" id="SignalP"/>
    </source>
</evidence>
<evidence type="ECO:0000313" key="3">
    <source>
        <dbReference type="EMBL" id="SOD11453.1"/>
    </source>
</evidence>
<sequence>MLFKHSIFFYITVLFSTHAFAQDQVSTETFPAISLVNRIDFIDPKYDQPRFSCGFLINYSGEEFAVTAKHLLKIIKTDKMKKLVFENYIKDWILYPLNKKEQLVTTSKLLNENQLESLNDASSYKEDWLLFSIKTNNSSVKPLEIRTTQLIGGEKLYVVGWTRKMDEGSQRVYEFEYVKSIGNRILLRNLVVPEQFGGLSGAPVIDKQGFVVGIVSGGTTDPETKEKYFSPCSIDGLAAFLKNQQRK</sequence>
<organism evidence="3 4">
    <name type="scientific">Pedobacter xixiisoli</name>
    <dbReference type="NCBI Taxonomy" id="1476464"/>
    <lineage>
        <taxon>Bacteria</taxon>
        <taxon>Pseudomonadati</taxon>
        <taxon>Bacteroidota</taxon>
        <taxon>Sphingobacteriia</taxon>
        <taxon>Sphingobacteriales</taxon>
        <taxon>Sphingobacteriaceae</taxon>
        <taxon>Pedobacter</taxon>
    </lineage>
</organism>
<dbReference type="InterPro" id="IPR009003">
    <property type="entry name" value="Peptidase_S1_PA"/>
</dbReference>
<dbReference type="Proteomes" id="UP000219281">
    <property type="component" value="Unassembled WGS sequence"/>
</dbReference>
<keyword evidence="4" id="KW-1185">Reference proteome</keyword>